<proteinExistence type="predicted"/>
<evidence type="ECO:0000256" key="1">
    <source>
        <dbReference type="ARBA" id="ARBA00004533"/>
    </source>
</evidence>
<dbReference type="AlphaFoldDB" id="D9PF82"/>
<organism evidence="8">
    <name type="scientific">sediment metagenome</name>
    <dbReference type="NCBI Taxonomy" id="749907"/>
    <lineage>
        <taxon>unclassified sequences</taxon>
        <taxon>metagenomes</taxon>
        <taxon>ecological metagenomes</taxon>
    </lineage>
</organism>
<dbReference type="GO" id="GO:0005886">
    <property type="term" value="C:plasma membrane"/>
    <property type="evidence" value="ECO:0007669"/>
    <property type="project" value="UniProtKB-SubCell"/>
</dbReference>
<gene>
    <name evidence="8" type="primary">exeN</name>
    <name evidence="8" type="ORF">LDC_0159</name>
</gene>
<comment type="subcellular location">
    <subcellularLocation>
        <location evidence="1">Cell inner membrane</location>
    </subcellularLocation>
</comment>
<sequence>PASVLARQLPRLGLSAAALSGSVWTGHAQALSWRSAPLGDLSWSIAPLSLLRGRVAGDLELVRSDGRVRSAFSVSLGGQLRLEGATADLPVEALATLPVGLPRGWRGRIAGQFEEIVVQDGWPTSLRGTLDMDGLIAPPPRSTTIGSYHVVIPDPQADAAGADELHARVTDKDGPFSFDGRFTLGADRSFLLEGTLAPRGSTPPALVRSLELLGPADAAGRRPVSVSGTL</sequence>
<dbReference type="EMBL" id="ADZX01000025">
    <property type="protein sequence ID" value="EFK97784.1"/>
    <property type="molecule type" value="Genomic_DNA"/>
</dbReference>
<keyword evidence="5" id="KW-0812">Transmembrane</keyword>
<feature type="non-terminal residue" evidence="8">
    <location>
        <position position="1"/>
    </location>
</feature>
<accession>D9PF82</accession>
<comment type="caution">
    <text evidence="8">The sequence shown here is derived from an EMBL/GenBank/DDBJ whole genome shotgun (WGS) entry which is preliminary data.</text>
</comment>
<reference evidence="8" key="1">
    <citation type="submission" date="2010-07" db="EMBL/GenBank/DDBJ databases">
        <authorList>
            <consortium name="CONSOLIDER consortium CSD2007-00005"/>
            <person name="Guazzaroni M.-E."/>
            <person name="Richter M."/>
            <person name="Garcia-Salamanca A."/>
            <person name="Yarza P."/>
            <person name="Ferrer M."/>
        </authorList>
    </citation>
    <scope>NUCLEOTIDE SEQUENCE</scope>
</reference>
<dbReference type="Pfam" id="PF01203">
    <property type="entry name" value="T2SSN"/>
    <property type="match status" value="1"/>
</dbReference>
<evidence type="ECO:0000256" key="4">
    <source>
        <dbReference type="ARBA" id="ARBA00022519"/>
    </source>
</evidence>
<evidence type="ECO:0000256" key="7">
    <source>
        <dbReference type="ARBA" id="ARBA00023136"/>
    </source>
</evidence>
<keyword evidence="7" id="KW-0472">Membrane</keyword>
<evidence type="ECO:0000256" key="6">
    <source>
        <dbReference type="ARBA" id="ARBA00022927"/>
    </source>
</evidence>
<protein>
    <submittedName>
        <fullName evidence="8">General secretion pathway protein N</fullName>
    </submittedName>
</protein>
<dbReference type="GO" id="GO:0015627">
    <property type="term" value="C:type II protein secretion system complex"/>
    <property type="evidence" value="ECO:0007669"/>
    <property type="project" value="InterPro"/>
</dbReference>
<keyword evidence="2" id="KW-0813">Transport</keyword>
<evidence type="ECO:0000313" key="8">
    <source>
        <dbReference type="EMBL" id="EFK97784.1"/>
    </source>
</evidence>
<dbReference type="GO" id="GO:0015628">
    <property type="term" value="P:protein secretion by the type II secretion system"/>
    <property type="evidence" value="ECO:0007669"/>
    <property type="project" value="InterPro"/>
</dbReference>
<keyword evidence="3" id="KW-1003">Cell membrane</keyword>
<evidence type="ECO:0000256" key="5">
    <source>
        <dbReference type="ARBA" id="ARBA00022692"/>
    </source>
</evidence>
<evidence type="ECO:0000256" key="2">
    <source>
        <dbReference type="ARBA" id="ARBA00022448"/>
    </source>
</evidence>
<keyword evidence="6" id="KW-0653">Protein transport</keyword>
<evidence type="ECO:0000256" key="3">
    <source>
        <dbReference type="ARBA" id="ARBA00022475"/>
    </source>
</evidence>
<name>D9PF82_9ZZZZ</name>
<keyword evidence="4" id="KW-0997">Cell inner membrane</keyword>
<reference evidence="8" key="2">
    <citation type="journal article" date="2011" name="Microb. Ecol.">
        <title>Taxonomic and Functional Metagenomic Profiling of the Microbial Community in the Anoxic Sediment of a Sub-saline Shallow Lake (Laguna de Carrizo, Central Spain).</title>
        <authorList>
            <person name="Ferrer M."/>
            <person name="Guazzaroni M.E."/>
            <person name="Richter M."/>
            <person name="Garcia-Salamanca A."/>
            <person name="Yarza P."/>
            <person name="Suarez-Suarez A."/>
            <person name="Solano J."/>
            <person name="Alcaide M."/>
            <person name="van Dillewijn P."/>
            <person name="Molina-Henares M.A."/>
            <person name="Lopez-Cortes N."/>
            <person name="Al-Ramahi Y."/>
            <person name="Guerrero C."/>
            <person name="Acosta A."/>
            <person name="de Eugenio L.I."/>
            <person name="Martinez V."/>
            <person name="Marques S."/>
            <person name="Rojo F."/>
            <person name="Santero E."/>
            <person name="Genilloud O."/>
            <person name="Perez-Perez J."/>
            <person name="Rossello-Mora R."/>
            <person name="Ramos J.L."/>
        </authorList>
    </citation>
    <scope>NUCLEOTIDE SEQUENCE</scope>
</reference>
<dbReference type="InterPro" id="IPR022792">
    <property type="entry name" value="T2SS_protein-GspN"/>
</dbReference>